<reference evidence="2 3" key="1">
    <citation type="submission" date="2018-12" db="EMBL/GenBank/DDBJ databases">
        <authorList>
            <person name="Li A."/>
            <person name="Zhang M."/>
            <person name="Zhu H."/>
        </authorList>
    </citation>
    <scope>NUCLEOTIDE SEQUENCE [LARGE SCALE GENOMIC DNA]</scope>
    <source>
        <strain evidence="2 3">R04H25</strain>
    </source>
</reference>
<dbReference type="Proteomes" id="UP000288789">
    <property type="component" value="Unassembled WGS sequence"/>
</dbReference>
<feature type="signal peptide" evidence="1">
    <location>
        <begin position="1"/>
        <end position="21"/>
    </location>
</feature>
<dbReference type="RefSeq" id="WP_128352023.1">
    <property type="nucleotide sequence ID" value="NZ_RSFE01000003.1"/>
</dbReference>
<comment type="caution">
    <text evidence="2">The sequence shown here is derived from an EMBL/GenBank/DDBJ whole genome shotgun (WGS) entry which is preliminary data.</text>
</comment>
<feature type="chain" id="PRO_5019357863" evidence="1">
    <location>
        <begin position="22"/>
        <end position="90"/>
    </location>
</feature>
<keyword evidence="3" id="KW-1185">Reference proteome</keyword>
<keyword evidence="1" id="KW-0732">Signal</keyword>
<evidence type="ECO:0000256" key="1">
    <source>
        <dbReference type="SAM" id="SignalP"/>
    </source>
</evidence>
<evidence type="ECO:0000313" key="3">
    <source>
        <dbReference type="Proteomes" id="UP000288789"/>
    </source>
</evidence>
<dbReference type="OrthoDB" id="6238676at2"/>
<gene>
    <name evidence="2" type="ORF">EGC76_05630</name>
</gene>
<evidence type="ECO:0000313" key="2">
    <source>
        <dbReference type="EMBL" id="RWU11738.1"/>
    </source>
</evidence>
<accession>A0A451GF34</accession>
<proteinExistence type="predicted"/>
<dbReference type="EMBL" id="RSFE01000003">
    <property type="protein sequence ID" value="RWU11738.1"/>
    <property type="molecule type" value="Genomic_DNA"/>
</dbReference>
<name>A0A451GF34_9GAMM</name>
<sequence>MKTTIATVILLSSVFAGSAFANESQPRDVLESSLQRSIQQEVEVTRSQVKAENQLELVQYFAEFKFALNPSRVASTVAEAAADYLAGNEE</sequence>
<dbReference type="AlphaFoldDB" id="A0A451GF34"/>
<organism evidence="2 3">
    <name type="scientific">Pseudidiomarina gelatinasegens</name>
    <dbReference type="NCBI Taxonomy" id="2487740"/>
    <lineage>
        <taxon>Bacteria</taxon>
        <taxon>Pseudomonadati</taxon>
        <taxon>Pseudomonadota</taxon>
        <taxon>Gammaproteobacteria</taxon>
        <taxon>Alteromonadales</taxon>
        <taxon>Idiomarinaceae</taxon>
        <taxon>Pseudidiomarina</taxon>
    </lineage>
</organism>
<protein>
    <submittedName>
        <fullName evidence="2">Uncharacterized protein</fullName>
    </submittedName>
</protein>